<keyword evidence="4 7" id="KW-0560">Oxidoreductase</keyword>
<keyword evidence="2 7" id="KW-0349">Heme</keyword>
<dbReference type="GO" id="GO:0016705">
    <property type="term" value="F:oxidoreductase activity, acting on paired donors, with incorporation or reduction of molecular oxygen"/>
    <property type="evidence" value="ECO:0007669"/>
    <property type="project" value="InterPro"/>
</dbReference>
<dbReference type="PRINTS" id="PR00385">
    <property type="entry name" value="P450"/>
</dbReference>
<dbReference type="InterPro" id="IPR017972">
    <property type="entry name" value="Cyt_P450_CS"/>
</dbReference>
<dbReference type="InterPro" id="IPR002397">
    <property type="entry name" value="Cyt_P450_B"/>
</dbReference>
<feature type="compositionally biased region" description="Acidic residues" evidence="8">
    <location>
        <begin position="1"/>
        <end position="10"/>
    </location>
</feature>
<dbReference type="RefSeq" id="WP_149855206.1">
    <property type="nucleotide sequence ID" value="NZ_VUOB01000118.1"/>
</dbReference>
<dbReference type="SUPFAM" id="SSF48264">
    <property type="entry name" value="Cytochrome P450"/>
    <property type="match status" value="1"/>
</dbReference>
<dbReference type="PRINTS" id="PR00359">
    <property type="entry name" value="BP450"/>
</dbReference>
<dbReference type="InterPro" id="IPR036396">
    <property type="entry name" value="Cyt_P450_sf"/>
</dbReference>
<evidence type="ECO:0000256" key="8">
    <source>
        <dbReference type="SAM" id="MobiDB-lite"/>
    </source>
</evidence>
<feature type="region of interest" description="Disordered" evidence="8">
    <location>
        <begin position="1"/>
        <end position="21"/>
    </location>
</feature>
<dbReference type="GO" id="GO:0004497">
    <property type="term" value="F:monooxygenase activity"/>
    <property type="evidence" value="ECO:0007669"/>
    <property type="project" value="UniProtKB-KW"/>
</dbReference>
<comment type="similarity">
    <text evidence="1 7">Belongs to the cytochrome P450 family.</text>
</comment>
<evidence type="ECO:0000256" key="1">
    <source>
        <dbReference type="ARBA" id="ARBA00010617"/>
    </source>
</evidence>
<accession>A0A5B2W5C8</accession>
<dbReference type="CDD" id="cd11029">
    <property type="entry name" value="CYP107-like"/>
    <property type="match status" value="1"/>
</dbReference>
<dbReference type="AlphaFoldDB" id="A0A5B2W5C8"/>
<name>A0A5B2W5C8_9PSEU</name>
<dbReference type="InterPro" id="IPR001128">
    <property type="entry name" value="Cyt_P450"/>
</dbReference>
<keyword evidence="6 7" id="KW-0503">Monooxygenase</keyword>
<keyword evidence="3 7" id="KW-0479">Metal-binding</keyword>
<reference evidence="9 10" key="1">
    <citation type="submission" date="2019-09" db="EMBL/GenBank/DDBJ databases">
        <title>Goodfellowia gen. nov., a new genus of the Pseudonocardineae related to Actinoalloteichus, containing Goodfellowia coeruleoviolacea gen. nov., comb. nov. gen. nov., comb. nov.</title>
        <authorList>
            <person name="Labeda D."/>
        </authorList>
    </citation>
    <scope>NUCLEOTIDE SEQUENCE [LARGE SCALE GENOMIC DNA]</scope>
    <source>
        <strain evidence="9 10">AN110305</strain>
    </source>
</reference>
<keyword evidence="10" id="KW-1185">Reference proteome</keyword>
<dbReference type="OrthoDB" id="4133219at2"/>
<dbReference type="Gene3D" id="1.10.630.10">
    <property type="entry name" value="Cytochrome P450"/>
    <property type="match status" value="1"/>
</dbReference>
<evidence type="ECO:0000256" key="6">
    <source>
        <dbReference type="ARBA" id="ARBA00023033"/>
    </source>
</evidence>
<evidence type="ECO:0000313" key="10">
    <source>
        <dbReference type="Proteomes" id="UP000323454"/>
    </source>
</evidence>
<protein>
    <submittedName>
        <fullName evidence="9">Cytochrome P450</fullName>
    </submittedName>
</protein>
<gene>
    <name evidence="9" type="ORF">F0L68_40360</name>
</gene>
<organism evidence="9 10">
    <name type="scientific">Solihabitans fulvus</name>
    <dbReference type="NCBI Taxonomy" id="1892852"/>
    <lineage>
        <taxon>Bacteria</taxon>
        <taxon>Bacillati</taxon>
        <taxon>Actinomycetota</taxon>
        <taxon>Actinomycetes</taxon>
        <taxon>Pseudonocardiales</taxon>
        <taxon>Pseudonocardiaceae</taxon>
        <taxon>Solihabitans</taxon>
    </lineage>
</organism>
<dbReference type="Pfam" id="PF00067">
    <property type="entry name" value="p450"/>
    <property type="match status" value="1"/>
</dbReference>
<dbReference type="Proteomes" id="UP000323454">
    <property type="component" value="Unassembled WGS sequence"/>
</dbReference>
<dbReference type="FunFam" id="1.10.630.10:FF:000018">
    <property type="entry name" value="Cytochrome P450 monooxygenase"/>
    <property type="match status" value="1"/>
</dbReference>
<evidence type="ECO:0000256" key="7">
    <source>
        <dbReference type="RuleBase" id="RU000461"/>
    </source>
</evidence>
<evidence type="ECO:0000256" key="5">
    <source>
        <dbReference type="ARBA" id="ARBA00023004"/>
    </source>
</evidence>
<comment type="caution">
    <text evidence="9">The sequence shown here is derived from an EMBL/GenBank/DDBJ whole genome shotgun (WGS) entry which is preliminary data.</text>
</comment>
<proteinExistence type="inferred from homology"/>
<dbReference type="PANTHER" id="PTHR46696:SF1">
    <property type="entry name" value="CYTOCHROME P450 YJIB-RELATED"/>
    <property type="match status" value="1"/>
</dbReference>
<evidence type="ECO:0000256" key="4">
    <source>
        <dbReference type="ARBA" id="ARBA00023002"/>
    </source>
</evidence>
<evidence type="ECO:0000256" key="3">
    <source>
        <dbReference type="ARBA" id="ARBA00022723"/>
    </source>
</evidence>
<reference evidence="9 10" key="2">
    <citation type="submission" date="2019-09" db="EMBL/GenBank/DDBJ databases">
        <authorList>
            <person name="Jin C."/>
        </authorList>
    </citation>
    <scope>NUCLEOTIDE SEQUENCE [LARGE SCALE GENOMIC DNA]</scope>
    <source>
        <strain evidence="9 10">AN110305</strain>
    </source>
</reference>
<dbReference type="PROSITE" id="PS00086">
    <property type="entry name" value="CYTOCHROME_P450"/>
    <property type="match status" value="1"/>
</dbReference>
<keyword evidence="5 7" id="KW-0408">Iron</keyword>
<dbReference type="GO" id="GO:0020037">
    <property type="term" value="F:heme binding"/>
    <property type="evidence" value="ECO:0007669"/>
    <property type="project" value="InterPro"/>
</dbReference>
<dbReference type="PANTHER" id="PTHR46696">
    <property type="entry name" value="P450, PUTATIVE (EUROFUNG)-RELATED"/>
    <property type="match status" value="1"/>
</dbReference>
<sequence length="405" mass="43568">MSASAADDDAPPLHGADFDRDPSTAYRWLQQHSPMHRIEFPGLTAWLVTRYEDAVAALSDPLLAKDPARASAQWRSSGMGLPYDHRASLVNSLINTDPPDHTRMRRVLGAAFSPRRMRELRGTAQQVTDTLLDRVAEHGGRADLIADLAYPLPIAIICDLLGVPESDRELLHSQAMVIDSAGPDSHAEIAAATDALDAFVADLVARKTADPGQDLLSDLVAQRATGQLSTNEVTSTAFLLLIAGHETTVAGIGNALFALLTHPELASRVRADATVVPAVVEESLRYDSPVRNATWRFPVTDTVVAGQHVRAGDPILVSVAAANRDPSVFPTPEEFDPGRDTGRHLAFGHGPHTCIGAALARMETEIAVTSVLTRFPALALVEPVEALTWWPSPIMRGLFRLPVAT</sequence>
<evidence type="ECO:0000313" key="9">
    <source>
        <dbReference type="EMBL" id="KAA2247173.1"/>
    </source>
</evidence>
<dbReference type="EMBL" id="VUOB01000118">
    <property type="protein sequence ID" value="KAA2247173.1"/>
    <property type="molecule type" value="Genomic_DNA"/>
</dbReference>
<evidence type="ECO:0000256" key="2">
    <source>
        <dbReference type="ARBA" id="ARBA00022617"/>
    </source>
</evidence>
<dbReference type="GO" id="GO:0005506">
    <property type="term" value="F:iron ion binding"/>
    <property type="evidence" value="ECO:0007669"/>
    <property type="project" value="InterPro"/>
</dbReference>